<name>R0IB34_EXST2</name>
<accession>R0IB34</accession>
<feature type="compositionally biased region" description="Polar residues" evidence="1">
    <location>
        <begin position="209"/>
        <end position="218"/>
    </location>
</feature>
<organism evidence="2 3">
    <name type="scientific">Exserohilum turcicum (strain 28A)</name>
    <name type="common">Northern leaf blight fungus</name>
    <name type="synonym">Setosphaeria turcica</name>
    <dbReference type="NCBI Taxonomy" id="671987"/>
    <lineage>
        <taxon>Eukaryota</taxon>
        <taxon>Fungi</taxon>
        <taxon>Dikarya</taxon>
        <taxon>Ascomycota</taxon>
        <taxon>Pezizomycotina</taxon>
        <taxon>Dothideomycetes</taxon>
        <taxon>Pleosporomycetidae</taxon>
        <taxon>Pleosporales</taxon>
        <taxon>Pleosporineae</taxon>
        <taxon>Pleosporaceae</taxon>
        <taxon>Exserohilum</taxon>
    </lineage>
</organism>
<dbReference type="HOGENOM" id="CLU_1267578_0_0_1"/>
<dbReference type="RefSeq" id="XP_008029433.1">
    <property type="nucleotide sequence ID" value="XM_008031242.1"/>
</dbReference>
<sequence length="218" mass="23070">MSSSEGGACLAAGRWLRGQGGEWWGRGCRGLAAARQAKVPSKKNSRKSVLTALAPPCTVGRARPAFAARRNLWTGMRALLLPDDMRAASDHGKASNQSWRGRWAAQRGASLEAVSWRDNCDDPPPCRRLTLTLAHTHTHTHTHTHAAAAAAAAAGGKAVSGQAATTTTATHARPPALQRLARFPPSVTQPGPLLSCPAQDAKRSKLDTQQEGQLINAK</sequence>
<dbReference type="AlphaFoldDB" id="R0IB34"/>
<dbReference type="OrthoDB" id="3689125at2759"/>
<dbReference type="GeneID" id="19403864"/>
<feature type="region of interest" description="Disordered" evidence="1">
    <location>
        <begin position="182"/>
        <end position="218"/>
    </location>
</feature>
<dbReference type="Proteomes" id="UP000016935">
    <property type="component" value="Unassembled WGS sequence"/>
</dbReference>
<proteinExistence type="predicted"/>
<dbReference type="EMBL" id="KB908844">
    <property type="protein sequence ID" value="EOA82600.1"/>
    <property type="molecule type" value="Genomic_DNA"/>
</dbReference>
<evidence type="ECO:0000313" key="3">
    <source>
        <dbReference type="Proteomes" id="UP000016935"/>
    </source>
</evidence>
<reference evidence="2 3" key="2">
    <citation type="journal article" date="2013" name="PLoS Genet.">
        <title>Comparative genome structure, secondary metabolite, and effector coding capacity across Cochliobolus pathogens.</title>
        <authorList>
            <person name="Condon B.J."/>
            <person name="Leng Y."/>
            <person name="Wu D."/>
            <person name="Bushley K.E."/>
            <person name="Ohm R.A."/>
            <person name="Otillar R."/>
            <person name="Martin J."/>
            <person name="Schackwitz W."/>
            <person name="Grimwood J."/>
            <person name="MohdZainudin N."/>
            <person name="Xue C."/>
            <person name="Wang R."/>
            <person name="Manning V.A."/>
            <person name="Dhillon B."/>
            <person name="Tu Z.J."/>
            <person name="Steffenson B.J."/>
            <person name="Salamov A."/>
            <person name="Sun H."/>
            <person name="Lowry S."/>
            <person name="LaButti K."/>
            <person name="Han J."/>
            <person name="Copeland A."/>
            <person name="Lindquist E."/>
            <person name="Barry K."/>
            <person name="Schmutz J."/>
            <person name="Baker S.E."/>
            <person name="Ciuffetti L.M."/>
            <person name="Grigoriev I.V."/>
            <person name="Zhong S."/>
            <person name="Turgeon B.G."/>
        </authorList>
    </citation>
    <scope>NUCLEOTIDE SEQUENCE [LARGE SCALE GENOMIC DNA]</scope>
    <source>
        <strain evidence="3">28A</strain>
    </source>
</reference>
<protein>
    <submittedName>
        <fullName evidence="2">Uncharacterized protein</fullName>
    </submittedName>
</protein>
<reference evidence="2 3" key="1">
    <citation type="journal article" date="2012" name="PLoS Pathog.">
        <title>Diverse lifestyles and strategies of plant pathogenesis encoded in the genomes of eighteen Dothideomycetes fungi.</title>
        <authorList>
            <person name="Ohm R.A."/>
            <person name="Feau N."/>
            <person name="Henrissat B."/>
            <person name="Schoch C.L."/>
            <person name="Horwitz B.A."/>
            <person name="Barry K.W."/>
            <person name="Condon B.J."/>
            <person name="Copeland A.C."/>
            <person name="Dhillon B."/>
            <person name="Glaser F."/>
            <person name="Hesse C.N."/>
            <person name="Kosti I."/>
            <person name="LaButti K."/>
            <person name="Lindquist E.A."/>
            <person name="Lucas S."/>
            <person name="Salamov A.A."/>
            <person name="Bradshaw R.E."/>
            <person name="Ciuffetti L."/>
            <person name="Hamelin R.C."/>
            <person name="Kema G.H.J."/>
            <person name="Lawrence C."/>
            <person name="Scott J.A."/>
            <person name="Spatafora J.W."/>
            <person name="Turgeon B.G."/>
            <person name="de Wit P.J.G.M."/>
            <person name="Zhong S."/>
            <person name="Goodwin S.B."/>
            <person name="Grigoriev I.V."/>
        </authorList>
    </citation>
    <scope>NUCLEOTIDE SEQUENCE [LARGE SCALE GENOMIC DNA]</scope>
    <source>
        <strain evidence="3">28A</strain>
    </source>
</reference>
<gene>
    <name evidence="2" type="ORF">SETTUDRAFT_34154</name>
</gene>
<keyword evidence="3" id="KW-1185">Reference proteome</keyword>
<evidence type="ECO:0000256" key="1">
    <source>
        <dbReference type="SAM" id="MobiDB-lite"/>
    </source>
</evidence>
<evidence type="ECO:0000313" key="2">
    <source>
        <dbReference type="EMBL" id="EOA82600.1"/>
    </source>
</evidence>